<dbReference type="GeneID" id="39684758"/>
<dbReference type="RefSeq" id="WP_068863055.1">
    <property type="nucleotide sequence ID" value="NZ_CP020341.1"/>
</dbReference>
<reference evidence="2" key="1">
    <citation type="submission" date="2014-01" db="EMBL/GenBank/DDBJ databases">
        <title>The resistance and spreading mechanisms of plasmid-mediated fluoroquinolone resistance genes.</title>
        <authorList>
            <person name="Pu X.-Y."/>
            <person name="Pan J.-C."/>
            <person name="Zhang W."/>
            <person name="Chen H."/>
            <person name="Zhu C."/>
        </authorList>
    </citation>
    <scope>NUCLEOTIDE SEQUENCE</scope>
    <source>
        <strain evidence="2">072</strain>
        <plasmid evidence="2">pSF07202</plasmid>
    </source>
</reference>
<keyword evidence="1" id="KW-0472">Membrane</keyword>
<feature type="transmembrane region" description="Helical" evidence="1">
    <location>
        <begin position="22"/>
        <end position="42"/>
    </location>
</feature>
<evidence type="ECO:0000313" key="2">
    <source>
        <dbReference type="EMBL" id="AJQ17362.1"/>
    </source>
</evidence>
<geneLocation type="plasmid" evidence="2">
    <name>pSF07202</name>
</geneLocation>
<keyword evidence="1" id="KW-1133">Transmembrane helix</keyword>
<evidence type="ECO:0000256" key="1">
    <source>
        <dbReference type="SAM" id="Phobius"/>
    </source>
</evidence>
<keyword evidence="2" id="KW-0614">Plasmid</keyword>
<sequence length="180" mass="20756">MSEVVKVVADAASSSEFTFKDYMYAAGACISVVSAVVALVSARWTFKRDLNSLGDSEVKIFELISKAESELVKFNVRLKEKIESEGNEFIFKESYRVELDCLSENLLNVYDVACQRYLDKKLDKKRFKKTYGTRIGRLFSNSLYKPYLGVDNWICPYISRHLLSLNPLQARCRRYSRGER</sequence>
<accession>A0A0C5PC24</accession>
<dbReference type="EMBL" id="KJ201886">
    <property type="protein sequence ID" value="AJQ17362.1"/>
    <property type="molecule type" value="Genomic_DNA"/>
</dbReference>
<protein>
    <submittedName>
        <fullName evidence="2">Uncharacterized protein</fullName>
    </submittedName>
</protein>
<dbReference type="AlphaFoldDB" id="A0A0C5PC24"/>
<proteinExistence type="predicted"/>
<gene>
    <name evidence="2" type="ORF">pSF07202_045</name>
</gene>
<name>A0A0C5PC24_SHIFL</name>
<keyword evidence="1" id="KW-0812">Transmembrane</keyword>
<organism evidence="2">
    <name type="scientific">Shigella flexneri 4c</name>
    <dbReference type="NCBI Taxonomy" id="1617964"/>
    <lineage>
        <taxon>Bacteria</taxon>
        <taxon>Pseudomonadati</taxon>
        <taxon>Pseudomonadota</taxon>
        <taxon>Gammaproteobacteria</taxon>
        <taxon>Enterobacterales</taxon>
        <taxon>Enterobacteriaceae</taxon>
        <taxon>Shigella</taxon>
    </lineage>
</organism>